<feature type="non-terminal residue" evidence="3">
    <location>
        <position position="1"/>
    </location>
</feature>
<name>A0A5R9FLG4_9ACTN</name>
<sequence>AASVPGSSGGGMSGTNPTAGPTTGGGMGGGPGGAPGGGRGGFPGGTANGGQAPGNLPSGAQTGTGRPGGMAGGAAGGPGGGADAEMIAYLKKHRDGAKWLVAVSGSQSAAQLIVSSREPVISMWGWTGTDKAMTLTKLKELVKKGELHYVMLGGGMDGGGGRGGSDSTSAEVTAWVQKNGTDVEASQNTQALYRLDASDVN</sequence>
<proteinExistence type="predicted"/>
<dbReference type="InterPro" id="IPR056785">
    <property type="entry name" value="YkcA/B-like_C"/>
</dbReference>
<feature type="region of interest" description="Disordered" evidence="1">
    <location>
        <begin position="1"/>
        <end position="78"/>
    </location>
</feature>
<dbReference type="EMBL" id="VBZC01000018">
    <property type="protein sequence ID" value="TLS44722.1"/>
    <property type="molecule type" value="Genomic_DNA"/>
</dbReference>
<keyword evidence="4" id="KW-1185">Reference proteome</keyword>
<protein>
    <recommendedName>
        <fullName evidence="2">Putative mannosyltransferase YkcA/B-like C-terminal domain-containing protein</fullName>
    </recommendedName>
</protein>
<evidence type="ECO:0000259" key="2">
    <source>
        <dbReference type="Pfam" id="PF24878"/>
    </source>
</evidence>
<feature type="domain" description="Putative mannosyltransferase YkcA/B-like C-terminal" evidence="2">
    <location>
        <begin position="86"/>
        <end position="179"/>
    </location>
</feature>
<comment type="caution">
    <text evidence="3">The sequence shown here is derived from an EMBL/GenBank/DDBJ whole genome shotgun (WGS) entry which is preliminary data.</text>
</comment>
<evidence type="ECO:0000256" key="1">
    <source>
        <dbReference type="SAM" id="MobiDB-lite"/>
    </source>
</evidence>
<reference evidence="3 4" key="1">
    <citation type="submission" date="2019-05" db="EMBL/GenBank/DDBJ databases">
        <title>Streptomyces sp. NEAU-C151, a novel actinomycete isolated from soil.</title>
        <authorList>
            <person name="Han L."/>
            <person name="Jiang H."/>
        </authorList>
    </citation>
    <scope>NUCLEOTIDE SEQUENCE [LARGE SCALE GENOMIC DNA]</scope>
    <source>
        <strain evidence="3 4">NEAU-C151</strain>
    </source>
</reference>
<evidence type="ECO:0000313" key="4">
    <source>
        <dbReference type="Proteomes" id="UP000305906"/>
    </source>
</evidence>
<feature type="compositionally biased region" description="Gly residues" evidence="1">
    <location>
        <begin position="65"/>
        <end position="78"/>
    </location>
</feature>
<feature type="compositionally biased region" description="Gly residues" evidence="1">
    <location>
        <begin position="22"/>
        <end position="52"/>
    </location>
</feature>
<dbReference type="Proteomes" id="UP000305906">
    <property type="component" value="Unassembled WGS sequence"/>
</dbReference>
<accession>A0A5R9FLG4</accession>
<evidence type="ECO:0000313" key="3">
    <source>
        <dbReference type="EMBL" id="TLS44722.1"/>
    </source>
</evidence>
<dbReference type="AlphaFoldDB" id="A0A5R9FLG4"/>
<dbReference type="Pfam" id="PF24878">
    <property type="entry name" value="YkcB_C"/>
    <property type="match status" value="1"/>
</dbReference>
<gene>
    <name evidence="3" type="ORF">FE633_17890</name>
</gene>
<organism evidence="3 4">
    <name type="scientific">Streptomyces montanus</name>
    <dbReference type="NCBI Taxonomy" id="2580423"/>
    <lineage>
        <taxon>Bacteria</taxon>
        <taxon>Bacillati</taxon>
        <taxon>Actinomycetota</taxon>
        <taxon>Actinomycetes</taxon>
        <taxon>Kitasatosporales</taxon>
        <taxon>Streptomycetaceae</taxon>
        <taxon>Streptomyces</taxon>
    </lineage>
</organism>